<gene>
    <name evidence="1" type="ORF">EV695_0988</name>
</gene>
<dbReference type="InterPro" id="IPR051490">
    <property type="entry name" value="THEM6_lcsJ_thioesterase"/>
</dbReference>
<dbReference type="Proteomes" id="UP000294887">
    <property type="component" value="Unassembled WGS sequence"/>
</dbReference>
<dbReference type="AlphaFoldDB" id="A0A4R1F4B7"/>
<dbReference type="SUPFAM" id="SSF54637">
    <property type="entry name" value="Thioesterase/thiol ester dehydrase-isomerase"/>
    <property type="match status" value="1"/>
</dbReference>
<dbReference type="CDD" id="cd00586">
    <property type="entry name" value="4HBT"/>
    <property type="match status" value="1"/>
</dbReference>
<sequence length="176" mass="20244">MYPFIKLIITVVKAKYRPKLALEDESVLHLRAGFLDVDMFGELNNARYFNYMELGRWDYSQRVGFVGLMKKQGWGVAVGGASIRYRRRIPFMHKFTMTSKMICHDGRWIYFLQETHRKDQICSSALMKVCVTSKDGLVPAPEVLAALGTEDTFADVPDWVAAWIEAESQRPWPSSQ</sequence>
<protein>
    <submittedName>
        <fullName evidence="1">YbgC/YbaW family acyl-CoA thioester hydrolase</fullName>
    </submittedName>
</protein>
<dbReference type="Pfam" id="PF13279">
    <property type="entry name" value="4HBT_2"/>
    <property type="match status" value="1"/>
</dbReference>
<dbReference type="RefSeq" id="WP_131904777.1">
    <property type="nucleotide sequence ID" value="NZ_BAAAFU010000008.1"/>
</dbReference>
<dbReference type="Gene3D" id="3.10.129.10">
    <property type="entry name" value="Hotdog Thioesterase"/>
    <property type="match status" value="1"/>
</dbReference>
<name>A0A4R1F4B7_9GAMM</name>
<keyword evidence="1" id="KW-0378">Hydrolase</keyword>
<evidence type="ECO:0000313" key="1">
    <source>
        <dbReference type="EMBL" id="TCJ89127.1"/>
    </source>
</evidence>
<dbReference type="OrthoDB" id="3727779at2"/>
<proteinExistence type="predicted"/>
<dbReference type="EMBL" id="SMFQ01000002">
    <property type="protein sequence ID" value="TCJ89127.1"/>
    <property type="molecule type" value="Genomic_DNA"/>
</dbReference>
<evidence type="ECO:0000313" key="2">
    <source>
        <dbReference type="Proteomes" id="UP000294887"/>
    </source>
</evidence>
<dbReference type="PANTHER" id="PTHR12475">
    <property type="match status" value="1"/>
</dbReference>
<dbReference type="InterPro" id="IPR029069">
    <property type="entry name" value="HotDog_dom_sf"/>
</dbReference>
<organism evidence="1 2">
    <name type="scientific">Cocleimonas flava</name>
    <dbReference type="NCBI Taxonomy" id="634765"/>
    <lineage>
        <taxon>Bacteria</taxon>
        <taxon>Pseudomonadati</taxon>
        <taxon>Pseudomonadota</taxon>
        <taxon>Gammaproteobacteria</taxon>
        <taxon>Thiotrichales</taxon>
        <taxon>Thiotrichaceae</taxon>
        <taxon>Cocleimonas</taxon>
    </lineage>
</organism>
<accession>A0A4R1F4B7</accession>
<dbReference type="GO" id="GO:0016787">
    <property type="term" value="F:hydrolase activity"/>
    <property type="evidence" value="ECO:0007669"/>
    <property type="project" value="UniProtKB-KW"/>
</dbReference>
<comment type="caution">
    <text evidence="1">The sequence shown here is derived from an EMBL/GenBank/DDBJ whole genome shotgun (WGS) entry which is preliminary data.</text>
</comment>
<keyword evidence="2" id="KW-1185">Reference proteome</keyword>
<reference evidence="1 2" key="1">
    <citation type="submission" date="2019-03" db="EMBL/GenBank/DDBJ databases">
        <title>Genomic Encyclopedia of Type Strains, Phase IV (KMG-IV): sequencing the most valuable type-strain genomes for metagenomic binning, comparative biology and taxonomic classification.</title>
        <authorList>
            <person name="Goeker M."/>
        </authorList>
    </citation>
    <scope>NUCLEOTIDE SEQUENCE [LARGE SCALE GENOMIC DNA]</scope>
    <source>
        <strain evidence="1 2">DSM 24830</strain>
    </source>
</reference>
<dbReference type="PANTHER" id="PTHR12475:SF4">
    <property type="entry name" value="PROTEIN THEM6"/>
    <property type="match status" value="1"/>
</dbReference>